<dbReference type="CDD" id="cd20558">
    <property type="entry name" value="CYCLIN_ScPCL7-like"/>
    <property type="match status" value="1"/>
</dbReference>
<dbReference type="PANTHER" id="PTHR15615:SF117">
    <property type="entry name" value="PHO85 CYCLIN PHO80"/>
    <property type="match status" value="1"/>
</dbReference>
<accession>A0A4T0ITD5</accession>
<reference evidence="2 3" key="1">
    <citation type="submission" date="2019-03" db="EMBL/GenBank/DDBJ databases">
        <title>Sequencing 23 genomes of Wallemia ichthyophaga.</title>
        <authorList>
            <person name="Gostincar C."/>
        </authorList>
    </citation>
    <scope>NUCLEOTIDE SEQUENCE [LARGE SCALE GENOMIC DNA]</scope>
    <source>
        <strain evidence="2 3">EXF-8621</strain>
    </source>
</reference>
<dbReference type="Proteomes" id="UP000306954">
    <property type="component" value="Unassembled WGS sequence"/>
</dbReference>
<dbReference type="InterPro" id="IPR036915">
    <property type="entry name" value="Cyclin-like_sf"/>
</dbReference>
<protein>
    <recommendedName>
        <fullName evidence="4">Nuc-1 negative regulatory protein preg</fullName>
    </recommendedName>
</protein>
<dbReference type="SUPFAM" id="SSF47954">
    <property type="entry name" value="Cyclin-like"/>
    <property type="match status" value="1"/>
</dbReference>
<dbReference type="EMBL" id="SPOF01000051">
    <property type="protein sequence ID" value="TIB08798.1"/>
    <property type="molecule type" value="Genomic_DNA"/>
</dbReference>
<dbReference type="AlphaFoldDB" id="A0A4T0ITD5"/>
<dbReference type="PANTHER" id="PTHR15615">
    <property type="match status" value="1"/>
</dbReference>
<dbReference type="GO" id="GO:0005634">
    <property type="term" value="C:nucleus"/>
    <property type="evidence" value="ECO:0007669"/>
    <property type="project" value="TreeGrafter"/>
</dbReference>
<dbReference type="GO" id="GO:0000307">
    <property type="term" value="C:cyclin-dependent protein kinase holoenzyme complex"/>
    <property type="evidence" value="ECO:0007669"/>
    <property type="project" value="TreeGrafter"/>
</dbReference>
<evidence type="ECO:0000256" key="1">
    <source>
        <dbReference type="SAM" id="MobiDB-lite"/>
    </source>
</evidence>
<sequence length="224" mass="25600">MEVNKNYLRVDTNILLELIGFMLSRLVQHNDQLPLDRNKLTRFHSRGAPGISINDYLSRIHKYTNTDLKPCCLLILLIYIDRISVILPELTITSLTVHRFIITAITVSSKALCDVFCTASHYSKVGGISLNELNLLEREFLRIIDWNLTCDNKQLEEYYLNLVNSHPNYTLGGGDGDEDIHTPNDDAITLYACSPTHSKPQIIPQSRPNHQDITESPQQRRRLS</sequence>
<evidence type="ECO:0000313" key="2">
    <source>
        <dbReference type="EMBL" id="TIB08798.1"/>
    </source>
</evidence>
<dbReference type="InterPro" id="IPR013922">
    <property type="entry name" value="Cyclin_PHO80-like"/>
</dbReference>
<comment type="caution">
    <text evidence="2">The sequence shown here is derived from an EMBL/GenBank/DDBJ whole genome shotgun (WGS) entry which is preliminary data.</text>
</comment>
<dbReference type="Pfam" id="PF08613">
    <property type="entry name" value="Cyclin"/>
    <property type="match status" value="1"/>
</dbReference>
<organism evidence="2 3">
    <name type="scientific">Wallemia ichthyophaga</name>
    <dbReference type="NCBI Taxonomy" id="245174"/>
    <lineage>
        <taxon>Eukaryota</taxon>
        <taxon>Fungi</taxon>
        <taxon>Dikarya</taxon>
        <taxon>Basidiomycota</taxon>
        <taxon>Wallemiomycotina</taxon>
        <taxon>Wallemiomycetes</taxon>
        <taxon>Wallemiales</taxon>
        <taxon>Wallemiaceae</taxon>
        <taxon>Wallemia</taxon>
    </lineage>
</organism>
<feature type="region of interest" description="Disordered" evidence="1">
    <location>
        <begin position="200"/>
        <end position="224"/>
    </location>
</feature>
<name>A0A4T0ITD5_WALIC</name>
<proteinExistence type="predicted"/>
<evidence type="ECO:0000313" key="3">
    <source>
        <dbReference type="Proteomes" id="UP000306954"/>
    </source>
</evidence>
<dbReference type="Gene3D" id="1.10.472.10">
    <property type="entry name" value="Cyclin-like"/>
    <property type="match status" value="1"/>
</dbReference>
<evidence type="ECO:0008006" key="4">
    <source>
        <dbReference type="Google" id="ProtNLM"/>
    </source>
</evidence>
<dbReference type="GO" id="GO:0016538">
    <property type="term" value="F:cyclin-dependent protein serine/threonine kinase regulator activity"/>
    <property type="evidence" value="ECO:0007669"/>
    <property type="project" value="TreeGrafter"/>
</dbReference>
<gene>
    <name evidence="2" type="ORF">E3P90_03529</name>
</gene>
<dbReference type="GO" id="GO:0019901">
    <property type="term" value="F:protein kinase binding"/>
    <property type="evidence" value="ECO:0007669"/>
    <property type="project" value="InterPro"/>
</dbReference>